<feature type="domain" description="BIG2" evidence="1">
    <location>
        <begin position="119"/>
        <end position="204"/>
    </location>
</feature>
<proteinExistence type="predicted"/>
<protein>
    <recommendedName>
        <fullName evidence="1">BIG2 domain-containing protein</fullName>
    </recommendedName>
</protein>
<dbReference type="OrthoDB" id="309840at2"/>
<name>A0A0M4DA55_9BACT</name>
<feature type="domain" description="BIG2" evidence="1">
    <location>
        <begin position="481"/>
        <end position="566"/>
    </location>
</feature>
<feature type="domain" description="BIG2" evidence="1">
    <location>
        <begin position="388"/>
        <end position="462"/>
    </location>
</feature>
<feature type="domain" description="BIG2" evidence="1">
    <location>
        <begin position="296"/>
        <end position="383"/>
    </location>
</feature>
<dbReference type="PROSITE" id="PS51257">
    <property type="entry name" value="PROKAR_LIPOPROTEIN"/>
    <property type="match status" value="1"/>
</dbReference>
<accession>A0A0M4DA55</accession>
<dbReference type="RefSeq" id="WP_082351217.1">
    <property type="nucleotide sequence ID" value="NZ_CP010802.1"/>
</dbReference>
<gene>
    <name evidence="2" type="ORF">DSOUD_2190</name>
</gene>
<dbReference type="Pfam" id="PF02368">
    <property type="entry name" value="Big_2"/>
    <property type="match status" value="2"/>
</dbReference>
<dbReference type="STRING" id="1603606.DSOUD_2190"/>
<evidence type="ECO:0000313" key="3">
    <source>
        <dbReference type="Proteomes" id="UP000057158"/>
    </source>
</evidence>
<dbReference type="InterPro" id="IPR008964">
    <property type="entry name" value="Invasin/intimin_cell_adhesion"/>
</dbReference>
<evidence type="ECO:0000313" key="2">
    <source>
        <dbReference type="EMBL" id="ALC16955.1"/>
    </source>
</evidence>
<feature type="domain" description="BIG2" evidence="1">
    <location>
        <begin position="209"/>
        <end position="291"/>
    </location>
</feature>
<keyword evidence="3" id="KW-1185">Reference proteome</keyword>
<sequence length="568" mass="58197">MRRLLCTGLLLFLAGCGSDDQATRPNDFTPLTSIEIVSPLASIAPLTSIPLQAIGNYSGLFPRDITDRVLWEITTPTLAEFTPPEVPGRVKGLAPGTATLTATLGEISATYDLEITSATITALTIAPAAPTVHKGLTIQLMANGTFSDATSQDLTFDSVWTSDFPSFATVGDTVTSKGRVKGIEVGSADITATFDTASDSTTVTVTAPQLQSITITPANPSVLSIAQTSFTATGHYSDGTELINPPNVTWSSSIPAVATTIAATGMTTTLKEGTTTISASLDGVNANTSLQVTGGNLTAISLTPLPTMALGTTQRIFATGSFSNGTTRDITGQADWTVDDSTKATVVRDNSLAWITADAATVALTPATIFAKRGTVEGSIPLTVVNPTLNSLSITPTSLDLTVGTSDRFTVTGTYTGGHTQDLTSSANWSSSAAAVEAFNLGVNKGRVKGVVAATSQAATITAGFGVQTATANVGSVIQRTLQSLAISAQPATFIPGTQVQFTATATYSDNTTHVVTEDTVWSVDKTNVAILADTVNQPGLAVAVDSGAATLTAAFGGKTATRALTVP</sequence>
<reference evidence="2 3" key="1">
    <citation type="submission" date="2015-07" db="EMBL/GenBank/DDBJ databases">
        <title>Isolation and Genomic Characterization of a Novel Halophilic Metal-Reducing Deltaproteobacterium from the Deep Subsurface.</title>
        <authorList>
            <person name="Badalamenti J.P."/>
            <person name="Summers Z.M."/>
            <person name="Gralnick J.A."/>
            <person name="Bond D.R."/>
        </authorList>
    </citation>
    <scope>NUCLEOTIDE SEQUENCE [LARGE SCALE GENOMIC DNA]</scope>
    <source>
        <strain evidence="2 3">WTL</strain>
    </source>
</reference>
<organism evidence="2 3">
    <name type="scientific">Desulfuromonas soudanensis</name>
    <dbReference type="NCBI Taxonomy" id="1603606"/>
    <lineage>
        <taxon>Bacteria</taxon>
        <taxon>Pseudomonadati</taxon>
        <taxon>Thermodesulfobacteriota</taxon>
        <taxon>Desulfuromonadia</taxon>
        <taxon>Desulfuromonadales</taxon>
        <taxon>Desulfuromonadaceae</taxon>
        <taxon>Desulfuromonas</taxon>
    </lineage>
</organism>
<dbReference type="PATRIC" id="fig|1603606.3.peg.2364"/>
<dbReference type="SMART" id="SM00635">
    <property type="entry name" value="BID_2"/>
    <property type="match status" value="6"/>
</dbReference>
<feature type="domain" description="BIG2" evidence="1">
    <location>
        <begin position="30"/>
        <end position="114"/>
    </location>
</feature>
<evidence type="ECO:0000259" key="1">
    <source>
        <dbReference type="SMART" id="SM00635"/>
    </source>
</evidence>
<dbReference type="EMBL" id="CP010802">
    <property type="protein sequence ID" value="ALC16955.1"/>
    <property type="molecule type" value="Genomic_DNA"/>
</dbReference>
<dbReference type="AlphaFoldDB" id="A0A0M4DA55"/>
<dbReference type="Proteomes" id="UP000057158">
    <property type="component" value="Chromosome"/>
</dbReference>
<dbReference type="SUPFAM" id="SSF49373">
    <property type="entry name" value="Invasin/intimin cell-adhesion fragments"/>
    <property type="match status" value="1"/>
</dbReference>
<dbReference type="KEGG" id="des:DSOUD_2190"/>
<dbReference type="Gene3D" id="2.60.40.1080">
    <property type="match status" value="6"/>
</dbReference>
<dbReference type="InterPro" id="IPR003343">
    <property type="entry name" value="Big_2"/>
</dbReference>